<evidence type="ECO:0000313" key="9">
    <source>
        <dbReference type="Proteomes" id="UP001460270"/>
    </source>
</evidence>
<feature type="compositionally biased region" description="Basic and acidic residues" evidence="6">
    <location>
        <begin position="508"/>
        <end position="564"/>
    </location>
</feature>
<feature type="region of interest" description="Disordered" evidence="6">
    <location>
        <begin position="496"/>
        <end position="744"/>
    </location>
</feature>
<accession>A0AAW0MIF5</accession>
<keyword evidence="2" id="KW-0963">Cytoplasm</keyword>
<comment type="subcellular location">
    <subcellularLocation>
        <location evidence="1">Cytoplasm</location>
        <location evidence="1">Cytoskeleton</location>
        <location evidence="1">Cilium axoneme</location>
    </subcellularLocation>
</comment>
<evidence type="ECO:0000256" key="4">
    <source>
        <dbReference type="ARBA" id="ARBA00023212"/>
    </source>
</evidence>
<feature type="compositionally biased region" description="Basic and acidic residues" evidence="6">
    <location>
        <begin position="601"/>
        <end position="614"/>
    </location>
</feature>
<dbReference type="InterPro" id="IPR040193">
    <property type="entry name" value="EFHC1/EFHC2/EFHB"/>
</dbReference>
<dbReference type="GO" id="GO:0072686">
    <property type="term" value="C:mitotic spindle"/>
    <property type="evidence" value="ECO:0007669"/>
    <property type="project" value="TreeGrafter"/>
</dbReference>
<keyword evidence="9" id="KW-1185">Reference proteome</keyword>
<name>A0AAW0MIF5_9GOBI</name>
<dbReference type="Proteomes" id="UP001460270">
    <property type="component" value="Unassembled WGS sequence"/>
</dbReference>
<dbReference type="PROSITE" id="PS51336">
    <property type="entry name" value="DM10"/>
    <property type="match status" value="3"/>
</dbReference>
<dbReference type="SMART" id="SM00676">
    <property type="entry name" value="DM10"/>
    <property type="match status" value="3"/>
</dbReference>
<feature type="non-terminal residue" evidence="8">
    <location>
        <position position="1"/>
    </location>
</feature>
<dbReference type="Gene3D" id="2.30.29.170">
    <property type="match status" value="3"/>
</dbReference>
<dbReference type="PANTHER" id="PTHR12086:SF9">
    <property type="entry name" value="EF-HAND DOMAIN-CONTAINING PROTEIN 1"/>
    <property type="match status" value="1"/>
</dbReference>
<dbReference type="Pfam" id="PF06565">
    <property type="entry name" value="DM10_dom"/>
    <property type="match status" value="3"/>
</dbReference>
<evidence type="ECO:0000256" key="1">
    <source>
        <dbReference type="ARBA" id="ARBA00004430"/>
    </source>
</evidence>
<feature type="compositionally biased region" description="Basic residues" evidence="6">
    <location>
        <begin position="663"/>
        <end position="676"/>
    </location>
</feature>
<feature type="compositionally biased region" description="Polar residues" evidence="6">
    <location>
        <begin position="647"/>
        <end position="662"/>
    </location>
</feature>
<dbReference type="InterPro" id="IPR006602">
    <property type="entry name" value="DM10_dom"/>
</dbReference>
<dbReference type="GO" id="GO:0007052">
    <property type="term" value="P:mitotic spindle organization"/>
    <property type="evidence" value="ECO:0007669"/>
    <property type="project" value="TreeGrafter"/>
</dbReference>
<keyword evidence="4" id="KW-0206">Cytoskeleton</keyword>
<evidence type="ECO:0000259" key="7">
    <source>
        <dbReference type="PROSITE" id="PS51336"/>
    </source>
</evidence>
<sequence>KSAFHKPQTLAYKNGYALPLRPTLRLQELKQLPLQDADSSYDSYDSYDLQQCEDFIPAHVALDKKVLRFFAFFTEDVLFSLTSNTGSDDTMSIIEPSTENSGIPQGKRIKRQRLPKSEFGDYYTWTDLNVAMELQVYGVKYHVCDCDAFTKEFLTSEGIILNEPEPMPSDLTPSTATKPCPTSPHVRLRQPPPVPHHGPQGAAFLRALGRLSVSLRRQTTVIIHYYLVDDTIEVREEHEPNSSFPTCVLEMSKAEVQEYFSPQDFQLGQSVTMLGRHFLLCDCDSFTKHFYQTNFPNMELRPVERIRPEPQTTDRSKTKRMERKFKSQSVFCADVPPYNGFGSLEDSLQNCLSLLPEPPKKNITKQLLNNNKVLRYRAQLETRSGVEEDRIFVLCYHLADDMISIYEKSTRNSGIIGGKFLQKTRIPKPGSTTDNPQFYSPQDFIIGATVQVFGHRFVLTQADRYVLTYLESIQSHVPIETLESLRRSLGLRTDSTEQQDIDITTEQQHGKDTRPEQQHGKDTRPEKQQHGKDTRPEKQQHGKDTTPEQQHGKDTRPEQQHGKDTTPQQQHGKDTTPEQQHGKDTTPEQQHGKDTTPQQQHGKDTTPEQQHGKDTTPQQQHGKDTTPQQQHGKDTRPEQQHGKDTTPDSSTVKTQHHSSSTVKIRHHSSSMVKTRHQSSSTVKTRHHSSSTVKTRHHSSSTVKTQHHSSSTVKTRDQSSSTVKTQDQSSSTVKTQHHSSMLLLN</sequence>
<dbReference type="GO" id="GO:0000281">
    <property type="term" value="P:mitotic cytokinesis"/>
    <property type="evidence" value="ECO:0007669"/>
    <property type="project" value="TreeGrafter"/>
</dbReference>
<feature type="domain" description="DM10" evidence="7">
    <location>
        <begin position="370"/>
        <end position="474"/>
    </location>
</feature>
<evidence type="ECO:0000256" key="2">
    <source>
        <dbReference type="ARBA" id="ARBA00022490"/>
    </source>
</evidence>
<dbReference type="AlphaFoldDB" id="A0AAW0MIF5"/>
<feature type="compositionally biased region" description="Polar residues" evidence="6">
    <location>
        <begin position="699"/>
        <end position="733"/>
    </location>
</feature>
<feature type="compositionally biased region" description="Basic and acidic residues" evidence="6">
    <location>
        <begin position="631"/>
        <end position="646"/>
    </location>
</feature>
<dbReference type="GO" id="GO:0005930">
    <property type="term" value="C:axoneme"/>
    <property type="evidence" value="ECO:0007669"/>
    <property type="project" value="UniProtKB-SubCell"/>
</dbReference>
<feature type="compositionally biased region" description="Polar residues" evidence="6">
    <location>
        <begin position="615"/>
        <end position="630"/>
    </location>
</feature>
<keyword evidence="3" id="KW-0677">Repeat</keyword>
<gene>
    <name evidence="8" type="ORF">WMY93_032941</name>
</gene>
<evidence type="ECO:0000256" key="3">
    <source>
        <dbReference type="ARBA" id="ARBA00022737"/>
    </source>
</evidence>
<feature type="domain" description="DM10" evidence="7">
    <location>
        <begin position="201"/>
        <end position="295"/>
    </location>
</feature>
<dbReference type="FunFam" id="2.30.29.170:FF:000004">
    <property type="entry name" value="EF-hand domain containing 2"/>
    <property type="match status" value="1"/>
</dbReference>
<feature type="compositionally biased region" description="Polar residues" evidence="6">
    <location>
        <begin position="496"/>
        <end position="507"/>
    </location>
</feature>
<dbReference type="FunFam" id="2.30.29.170:FF:000002">
    <property type="entry name" value="EF-hand domain (C-terminal) containing 1"/>
    <property type="match status" value="1"/>
</dbReference>
<evidence type="ECO:0000256" key="6">
    <source>
        <dbReference type="SAM" id="MobiDB-lite"/>
    </source>
</evidence>
<dbReference type="GO" id="GO:0043014">
    <property type="term" value="F:alpha-tubulin binding"/>
    <property type="evidence" value="ECO:0007669"/>
    <property type="project" value="TreeGrafter"/>
</dbReference>
<feature type="compositionally biased region" description="Basic and acidic residues" evidence="6">
    <location>
        <begin position="571"/>
        <end position="594"/>
    </location>
</feature>
<organism evidence="8 9">
    <name type="scientific">Mugilogobius chulae</name>
    <name type="common">yellowstripe goby</name>
    <dbReference type="NCBI Taxonomy" id="88201"/>
    <lineage>
        <taxon>Eukaryota</taxon>
        <taxon>Metazoa</taxon>
        <taxon>Chordata</taxon>
        <taxon>Craniata</taxon>
        <taxon>Vertebrata</taxon>
        <taxon>Euteleostomi</taxon>
        <taxon>Actinopterygii</taxon>
        <taxon>Neopterygii</taxon>
        <taxon>Teleostei</taxon>
        <taxon>Neoteleostei</taxon>
        <taxon>Acanthomorphata</taxon>
        <taxon>Gobiaria</taxon>
        <taxon>Gobiiformes</taxon>
        <taxon>Gobioidei</taxon>
        <taxon>Gobiidae</taxon>
        <taxon>Gobionellinae</taxon>
        <taxon>Mugilogobius</taxon>
    </lineage>
</organism>
<reference evidence="9" key="1">
    <citation type="submission" date="2024-04" db="EMBL/GenBank/DDBJ databases">
        <title>Salinicola lusitanus LLJ914,a marine bacterium isolated from the Okinawa Trough.</title>
        <authorList>
            <person name="Li J."/>
        </authorList>
    </citation>
    <scope>NUCLEOTIDE SEQUENCE [LARGE SCALE GENOMIC DNA]</scope>
</reference>
<protein>
    <recommendedName>
        <fullName evidence="7">DM10 domain-containing protein</fullName>
    </recommendedName>
</protein>
<keyword evidence="5" id="KW-0966">Cell projection</keyword>
<evidence type="ECO:0000256" key="5">
    <source>
        <dbReference type="ARBA" id="ARBA00023273"/>
    </source>
</evidence>
<evidence type="ECO:0000313" key="8">
    <source>
        <dbReference type="EMBL" id="KAK7880423.1"/>
    </source>
</evidence>
<dbReference type="EMBL" id="JBBPFD010000100">
    <property type="protein sequence ID" value="KAK7880423.1"/>
    <property type="molecule type" value="Genomic_DNA"/>
</dbReference>
<dbReference type="GO" id="GO:0060285">
    <property type="term" value="P:cilium-dependent cell motility"/>
    <property type="evidence" value="ECO:0007669"/>
    <property type="project" value="TreeGrafter"/>
</dbReference>
<dbReference type="PANTHER" id="PTHR12086">
    <property type="entry name" value="EF-HAND DOMAIN C-TERMINAL CONTAINING PROTEIN"/>
    <property type="match status" value="1"/>
</dbReference>
<proteinExistence type="predicted"/>
<comment type="caution">
    <text evidence="8">The sequence shown here is derived from an EMBL/GenBank/DDBJ whole genome shotgun (WGS) entry which is preliminary data.</text>
</comment>
<feature type="domain" description="DM10" evidence="7">
    <location>
        <begin position="63"/>
        <end position="158"/>
    </location>
</feature>
<feature type="compositionally biased region" description="Basic residues" evidence="6">
    <location>
        <begin position="683"/>
        <end position="698"/>
    </location>
</feature>